<dbReference type="Pfam" id="PF08403">
    <property type="entry name" value="AA_permease_N"/>
    <property type="match status" value="1"/>
</dbReference>
<dbReference type="Gene3D" id="1.20.1740.10">
    <property type="entry name" value="Amino acid/polyamine transporter I"/>
    <property type="match status" value="1"/>
</dbReference>
<keyword evidence="14" id="KW-0325">Glycoprotein</keyword>
<dbReference type="GO" id="GO:0055075">
    <property type="term" value="P:potassium ion homeostasis"/>
    <property type="evidence" value="ECO:0007669"/>
    <property type="project" value="TreeGrafter"/>
</dbReference>
<dbReference type="PANTHER" id="PTHR11827">
    <property type="entry name" value="SOLUTE CARRIER FAMILY 12, CATION COTRANSPORTERS"/>
    <property type="match status" value="1"/>
</dbReference>
<feature type="transmembrane region" description="Helical" evidence="19">
    <location>
        <begin position="474"/>
        <end position="497"/>
    </location>
</feature>
<evidence type="ECO:0000256" key="4">
    <source>
        <dbReference type="ARBA" id="ARBA00022475"/>
    </source>
</evidence>
<feature type="transmembrane region" description="Helical" evidence="19">
    <location>
        <begin position="533"/>
        <end position="556"/>
    </location>
</feature>
<comment type="subcellular location">
    <subcellularLocation>
        <location evidence="1">Cell membrane</location>
        <topology evidence="1">Multi-pass membrane protein</topology>
    </subcellularLocation>
</comment>
<proteinExistence type="inferred from homology"/>
<evidence type="ECO:0000256" key="17">
    <source>
        <dbReference type="ARBA" id="ARBA00048452"/>
    </source>
</evidence>
<dbReference type="KEGG" id="char:105889031"/>
<dbReference type="GO" id="GO:0008511">
    <property type="term" value="F:sodium:potassium:chloride symporter activity"/>
    <property type="evidence" value="ECO:0007669"/>
    <property type="project" value="TreeGrafter"/>
</dbReference>
<evidence type="ECO:0000256" key="14">
    <source>
        <dbReference type="ARBA" id="ARBA00023180"/>
    </source>
</evidence>
<reference evidence="24" key="1">
    <citation type="submission" date="2025-08" db="UniProtKB">
        <authorList>
            <consortium name="RefSeq"/>
        </authorList>
    </citation>
    <scope>IDENTIFICATION</scope>
</reference>
<evidence type="ECO:0000259" key="21">
    <source>
        <dbReference type="Pfam" id="PF03522"/>
    </source>
</evidence>
<evidence type="ECO:0000256" key="12">
    <source>
        <dbReference type="ARBA" id="ARBA00023065"/>
    </source>
</evidence>
<keyword evidence="8" id="KW-0769">Symport</keyword>
<feature type="transmembrane region" description="Helical" evidence="19">
    <location>
        <begin position="256"/>
        <end position="277"/>
    </location>
</feature>
<accession>A0A6P3VFG4</accession>
<evidence type="ECO:0000256" key="6">
    <source>
        <dbReference type="ARBA" id="ARBA00022553"/>
    </source>
</evidence>
<evidence type="ECO:0000313" key="23">
    <source>
        <dbReference type="Proteomes" id="UP000515152"/>
    </source>
</evidence>
<keyword evidence="23" id="KW-1185">Reference proteome</keyword>
<protein>
    <submittedName>
        <fullName evidence="24">Solute carrier family 12 member 1</fullName>
    </submittedName>
</protein>
<dbReference type="Proteomes" id="UP000515152">
    <property type="component" value="Chromosome 6"/>
</dbReference>
<name>A0A6P3VFG4_CLUHA</name>
<keyword evidence="11" id="KW-0915">Sodium</keyword>
<dbReference type="InterPro" id="IPR002445">
    <property type="entry name" value="Slc12a1"/>
</dbReference>
<keyword evidence="5" id="KW-0633">Potassium transport</keyword>
<feature type="transmembrane region" description="Helical" evidence="19">
    <location>
        <begin position="107"/>
        <end position="128"/>
    </location>
</feature>
<sequence>MENPGFDPPVYEESEHRDIRPSVASAFGHDTLDRVPNIDFYRNAGSVSGHRAVRPSLQELHDVFQKNGGLAIPDTVEDVDGSVDTPSDDAEMALPLPGKSGGGGVKFGWITGVLVRCMLNIWGVMLFIRLSWVFGQAGAGLGVVVILLSMVVTIITCLSMSAICTNGVVRGGGAYYLISRSLGPEFGGSIGLIFAFANAVAVAMYVVGFAETVVDLLKDYDSIMTDPTNDIRIVGCITVVVLLGISVAGMEWEAKAQIVLLIILLVAIVNVFVGTFIPATVDKQSKGFFNYHLSILSENLMPEFRDGENFFTVFSIFFPAATGILAGANISGDLKDPNAALPKGTLLAIFITGITYLGVALCVVSTTVRDATGMNDTIVEGMSCNYSVACDFGYDFSSCATEDCAFGLMNNFQVMTLVSGFGPLIIAGTFSATLSSALASLVSAPKVFQALCKDKIYKGLGFFAKGYGKNNEPIPAYVLTFIIAVAFILIAELNVIAPIISNFFLASYALINFSCFHASWAKSPGWRPAYKYYNMWLSLFGAVLCCAVMFVINWWAALLTYAIEIILYVYVTVKKPDVNWGSSTQAVTFVSAVNNTLALSGVEDHVKNFRPQCVVLTGAPKNRPALLDLAHSLTKNYGLCVTCEVFEGPRDKKVQELSASVDINMEWLKSKKRKAFYAAVADNSFREGAACLLQAAGLGRLKPNTLVLGFKRDWRTVKKEDVHDYVGVLHDSFDFEYGTVMLRISQGLDISPILKVNEEMLQQADEQQAENEQFRDGGKAFSKKSKRKSQQVLTTRVSVNVPLSAEAARTNQGLMDASTQFGKKLGKGTIDVWWLFDDGGLTLLLPYILTTRKKFKECKLRIFIAGLPGRIQQDKEEMQLLLKKFRIKCDDILVVPDMNARPSSGSLKAFDDMIAPFRLHEGTKDTPQAEALKKESPWKITDAELETFEEKTNLQIRLSELLQESSSTAKLIIVSLPIARKGSISDHLYMAWLDTLTKNLPPTLMIRGNHKSVLTFYS</sequence>
<evidence type="ECO:0000256" key="18">
    <source>
        <dbReference type="SAM" id="MobiDB-lite"/>
    </source>
</evidence>
<evidence type="ECO:0000259" key="20">
    <source>
        <dbReference type="Pfam" id="PF00324"/>
    </source>
</evidence>
<dbReference type="OrthoDB" id="2020542at2759"/>
<feature type="transmembrane region" description="Helical" evidence="19">
    <location>
        <begin position="344"/>
        <end position="364"/>
    </location>
</feature>
<evidence type="ECO:0000256" key="19">
    <source>
        <dbReference type="SAM" id="Phobius"/>
    </source>
</evidence>
<dbReference type="Pfam" id="PF03522">
    <property type="entry name" value="SLC12"/>
    <property type="match status" value="1"/>
</dbReference>
<gene>
    <name evidence="24" type="primary">slc12a1</name>
</gene>
<dbReference type="InterPro" id="IPR018491">
    <property type="entry name" value="SLC12_C"/>
</dbReference>
<evidence type="ECO:0000256" key="16">
    <source>
        <dbReference type="ARBA" id="ARBA00023214"/>
    </source>
</evidence>
<feature type="domain" description="Amino acid permease/ SLC12A" evidence="20">
    <location>
        <begin position="112"/>
        <end position="613"/>
    </location>
</feature>
<dbReference type="InterPro" id="IPR004841">
    <property type="entry name" value="AA-permease/SLC12A_dom"/>
</dbReference>
<keyword evidence="7 19" id="KW-0812">Transmembrane</keyword>
<dbReference type="AlphaFoldDB" id="A0A6P3VFG4"/>
<evidence type="ECO:0000256" key="8">
    <source>
        <dbReference type="ARBA" id="ARBA00022847"/>
    </source>
</evidence>
<keyword evidence="13 19" id="KW-0472">Membrane</keyword>
<dbReference type="GO" id="GO:0006884">
    <property type="term" value="P:cell volume homeostasis"/>
    <property type="evidence" value="ECO:0007669"/>
    <property type="project" value="TreeGrafter"/>
</dbReference>
<dbReference type="GeneID" id="105889031"/>
<keyword evidence="4" id="KW-1003">Cell membrane</keyword>
<keyword evidence="10 19" id="KW-1133">Transmembrane helix</keyword>
<comment type="catalytic activity">
    <reaction evidence="17">
        <text>K(+)(out) + 2 chloride(out) + Na(+)(out) = K(+)(in) + 2 chloride(in) + Na(+)(in)</text>
        <dbReference type="Rhea" id="RHEA:72395"/>
        <dbReference type="ChEBI" id="CHEBI:17996"/>
        <dbReference type="ChEBI" id="CHEBI:29101"/>
        <dbReference type="ChEBI" id="CHEBI:29103"/>
    </reaction>
    <physiologicalReaction direction="left-to-right" evidence="17">
        <dbReference type="Rhea" id="RHEA:72396"/>
    </physiologicalReaction>
</comment>
<dbReference type="NCBIfam" id="TIGR00930">
    <property type="entry name" value="2a30"/>
    <property type="match status" value="1"/>
</dbReference>
<feature type="transmembrane region" description="Helical" evidence="19">
    <location>
        <begin position="310"/>
        <end position="332"/>
    </location>
</feature>
<dbReference type="GO" id="GO:0016324">
    <property type="term" value="C:apical plasma membrane"/>
    <property type="evidence" value="ECO:0007669"/>
    <property type="project" value="TreeGrafter"/>
</dbReference>
<evidence type="ECO:0000256" key="13">
    <source>
        <dbReference type="ARBA" id="ARBA00023136"/>
    </source>
</evidence>
<evidence type="ECO:0000256" key="2">
    <source>
        <dbReference type="ARBA" id="ARBA00010593"/>
    </source>
</evidence>
<dbReference type="PRINTS" id="PR01209">
    <property type="entry name" value="NAKCLTRSPRT2"/>
</dbReference>
<keyword evidence="12" id="KW-0406">Ion transport</keyword>
<keyword evidence="16" id="KW-0868">Chloride</keyword>
<dbReference type="PRINTS" id="PR01207">
    <property type="entry name" value="NAKCLTRNSPRT"/>
</dbReference>
<feature type="domain" description="Amino acid permease N-terminal" evidence="22">
    <location>
        <begin position="21"/>
        <end position="79"/>
    </location>
</feature>
<evidence type="ECO:0000256" key="9">
    <source>
        <dbReference type="ARBA" id="ARBA00022958"/>
    </source>
</evidence>
<evidence type="ECO:0000256" key="7">
    <source>
        <dbReference type="ARBA" id="ARBA00022692"/>
    </source>
</evidence>
<dbReference type="FunFam" id="1.20.1740.10:FF:000005">
    <property type="entry name" value="Solute carrier family 12 member 1"/>
    <property type="match status" value="1"/>
</dbReference>
<feature type="region of interest" description="Disordered" evidence="18">
    <location>
        <begin position="765"/>
        <end position="788"/>
    </location>
</feature>
<dbReference type="RefSeq" id="XP_012670241.2">
    <property type="nucleotide sequence ID" value="XM_012814787.3"/>
</dbReference>
<evidence type="ECO:0000256" key="11">
    <source>
        <dbReference type="ARBA" id="ARBA00023053"/>
    </source>
</evidence>
<dbReference type="GO" id="GO:0055078">
    <property type="term" value="P:sodium ion homeostasis"/>
    <property type="evidence" value="ECO:0007669"/>
    <property type="project" value="TreeGrafter"/>
</dbReference>
<evidence type="ECO:0000259" key="22">
    <source>
        <dbReference type="Pfam" id="PF08403"/>
    </source>
</evidence>
<dbReference type="CTD" id="6557"/>
<feature type="transmembrane region" description="Helical" evidence="19">
    <location>
        <begin position="189"/>
        <end position="210"/>
    </location>
</feature>
<feature type="transmembrane region" description="Helical" evidence="19">
    <location>
        <begin position="231"/>
        <end position="250"/>
    </location>
</feature>
<evidence type="ECO:0000256" key="1">
    <source>
        <dbReference type="ARBA" id="ARBA00004651"/>
    </source>
</evidence>
<organism evidence="23 24">
    <name type="scientific">Clupea harengus</name>
    <name type="common">Atlantic herring</name>
    <dbReference type="NCBI Taxonomy" id="7950"/>
    <lineage>
        <taxon>Eukaryota</taxon>
        <taxon>Metazoa</taxon>
        <taxon>Chordata</taxon>
        <taxon>Craniata</taxon>
        <taxon>Vertebrata</taxon>
        <taxon>Euteleostomi</taxon>
        <taxon>Actinopterygii</taxon>
        <taxon>Neopterygii</taxon>
        <taxon>Teleostei</taxon>
        <taxon>Clupei</taxon>
        <taxon>Clupeiformes</taxon>
        <taxon>Clupeoidei</taxon>
        <taxon>Clupeidae</taxon>
        <taxon>Clupea</taxon>
    </lineage>
</organism>
<evidence type="ECO:0000256" key="10">
    <source>
        <dbReference type="ARBA" id="ARBA00022989"/>
    </source>
</evidence>
<evidence type="ECO:0000256" key="15">
    <source>
        <dbReference type="ARBA" id="ARBA00023201"/>
    </source>
</evidence>
<keyword evidence="6" id="KW-0597">Phosphoprotein</keyword>
<evidence type="ECO:0000313" key="24">
    <source>
        <dbReference type="RefSeq" id="XP_012670241.2"/>
    </source>
</evidence>
<feature type="transmembrane region" description="Helical" evidence="19">
    <location>
        <begin position="140"/>
        <end position="169"/>
    </location>
</feature>
<keyword evidence="9" id="KW-0630">Potassium</keyword>
<feature type="domain" description="SLC12A transporter C-terminal" evidence="21">
    <location>
        <begin position="623"/>
        <end position="1018"/>
    </location>
</feature>
<dbReference type="GO" id="GO:0055064">
    <property type="term" value="P:chloride ion homeostasis"/>
    <property type="evidence" value="ECO:0007669"/>
    <property type="project" value="TreeGrafter"/>
</dbReference>
<evidence type="ECO:0000256" key="3">
    <source>
        <dbReference type="ARBA" id="ARBA00022448"/>
    </source>
</evidence>
<comment type="similarity">
    <text evidence="2">Belongs to the SLC12A transporter family.</text>
</comment>
<keyword evidence="3" id="KW-0813">Transport</keyword>
<keyword evidence="15" id="KW-0739">Sodium transport</keyword>
<dbReference type="InterPro" id="IPR002443">
    <property type="entry name" value="SLC12A1/SLC12A2"/>
</dbReference>
<dbReference type="PANTHER" id="PTHR11827:SF93">
    <property type="entry name" value="SOLUTE CARRIER FAMILY 12 MEMBER 1"/>
    <property type="match status" value="1"/>
</dbReference>
<dbReference type="Pfam" id="PF00324">
    <property type="entry name" value="AA_permease"/>
    <property type="match status" value="1"/>
</dbReference>
<dbReference type="InterPro" id="IPR004842">
    <property type="entry name" value="SLC12A_fam"/>
</dbReference>
<dbReference type="GO" id="GO:1990573">
    <property type="term" value="P:potassium ion import across plasma membrane"/>
    <property type="evidence" value="ECO:0007669"/>
    <property type="project" value="TreeGrafter"/>
</dbReference>
<dbReference type="InterPro" id="IPR013612">
    <property type="entry name" value="AA_permease_N"/>
</dbReference>
<evidence type="ECO:0000256" key="5">
    <source>
        <dbReference type="ARBA" id="ARBA00022538"/>
    </source>
</evidence>